<evidence type="ECO:0000259" key="6">
    <source>
        <dbReference type="PROSITE" id="PS51635"/>
    </source>
</evidence>
<evidence type="ECO:0000256" key="2">
    <source>
        <dbReference type="ARBA" id="ARBA00022963"/>
    </source>
</evidence>
<dbReference type="GO" id="GO:0016042">
    <property type="term" value="P:lipid catabolic process"/>
    <property type="evidence" value="ECO:0007669"/>
    <property type="project" value="UniProtKB-UniRule"/>
</dbReference>
<name>A0A9W6MSA5_9HYPH</name>
<keyword evidence="9" id="KW-1185">Reference proteome</keyword>
<dbReference type="PANTHER" id="PTHR14226">
    <property type="entry name" value="NEUROPATHY TARGET ESTERASE/SWISS CHEESE D.MELANOGASTER"/>
    <property type="match status" value="1"/>
</dbReference>
<dbReference type="InterPro" id="IPR002641">
    <property type="entry name" value="PNPLA_dom"/>
</dbReference>
<evidence type="ECO:0000256" key="4">
    <source>
        <dbReference type="PROSITE-ProRule" id="PRU01161"/>
    </source>
</evidence>
<dbReference type="Proteomes" id="UP000758856">
    <property type="component" value="Unassembled WGS sequence"/>
</dbReference>
<dbReference type="EMBL" id="BSFF01000002">
    <property type="protein sequence ID" value="GLK55826.1"/>
    <property type="molecule type" value="Genomic_DNA"/>
</dbReference>
<dbReference type="Pfam" id="PF01734">
    <property type="entry name" value="Patatin"/>
    <property type="match status" value="1"/>
</dbReference>
<comment type="caution">
    <text evidence="4">Lacks conserved residue(s) required for the propagation of feature annotation.</text>
</comment>
<dbReference type="PROSITE" id="PS51635">
    <property type="entry name" value="PNPLA"/>
    <property type="match status" value="1"/>
</dbReference>
<reference evidence="7" key="3">
    <citation type="submission" date="2023-01" db="EMBL/GenBank/DDBJ databases">
        <authorList>
            <person name="Sun Q."/>
            <person name="Evtushenko L."/>
        </authorList>
    </citation>
    <scope>NUCLEOTIDE SEQUENCE</scope>
    <source>
        <strain evidence="7">VKM B-1606</strain>
    </source>
</reference>
<proteinExistence type="predicted"/>
<accession>A0A9W6MSA5</accession>
<feature type="domain" description="PNPLA" evidence="6">
    <location>
        <begin position="34"/>
        <end position="194"/>
    </location>
</feature>
<sequence length="335" mass="35437">MFPNLPFRRHPSIAATEQADAREPDSPRPPSLALALGGGAARGWSHIGVLRTLEAAGIRPDIIAGTSIGAVVGGCWAAGRLDDLEAWARSLTRRRMFGVLDVSLAGAGLIGGGKLRTQLESQLGETRIEDLAARFVAISTEYGTGHEVWLGRGDLALALRASYALPGVFEPVRVGGRWLMDGALVNPVPVSAARALGGRVVVAVGLQSEISPHGAVIQTYEATEGDDAVAAGVTRARRRLRLRRNRPKEGAPPPAADRTPGAPGIARVMVQAYNITQDRISRSRLAGDPPDVMIGPRLSGIGLFEFHRADEAIRLGAEAAERSLDAIRDALRAFA</sequence>
<dbReference type="InterPro" id="IPR050301">
    <property type="entry name" value="NTE"/>
</dbReference>
<dbReference type="GO" id="GO:0016787">
    <property type="term" value="F:hydrolase activity"/>
    <property type="evidence" value="ECO:0007669"/>
    <property type="project" value="UniProtKB-UniRule"/>
</dbReference>
<dbReference type="SUPFAM" id="SSF52151">
    <property type="entry name" value="FabD/lysophospholipase-like"/>
    <property type="match status" value="1"/>
</dbReference>
<dbReference type="PANTHER" id="PTHR14226:SF76">
    <property type="entry name" value="NTE FAMILY PROTEIN RSSA"/>
    <property type="match status" value="1"/>
</dbReference>
<feature type="active site" description="Proton acceptor" evidence="4">
    <location>
        <position position="181"/>
    </location>
</feature>
<organism evidence="7 10">
    <name type="scientific">Methylopila capsulata</name>
    <dbReference type="NCBI Taxonomy" id="61654"/>
    <lineage>
        <taxon>Bacteria</taxon>
        <taxon>Pseudomonadati</taxon>
        <taxon>Pseudomonadota</taxon>
        <taxon>Alphaproteobacteria</taxon>
        <taxon>Hyphomicrobiales</taxon>
        <taxon>Methylopilaceae</taxon>
        <taxon>Methylopila</taxon>
    </lineage>
</organism>
<evidence type="ECO:0000256" key="3">
    <source>
        <dbReference type="ARBA" id="ARBA00023098"/>
    </source>
</evidence>
<keyword evidence="3 4" id="KW-0443">Lipid metabolism</keyword>
<keyword evidence="1 4" id="KW-0378">Hydrolase</keyword>
<reference evidence="8 9" key="2">
    <citation type="submission" date="2021-01" db="EMBL/GenBank/DDBJ databases">
        <title>Genomic Encyclopedia of Type Strains, Phase IV (KMG-IV): sequencing the most valuable type-strain genomes for metagenomic binning, comparative biology and taxonomic classification.</title>
        <authorList>
            <person name="Goeker M."/>
        </authorList>
    </citation>
    <scope>NUCLEOTIDE SEQUENCE [LARGE SCALE GENOMIC DNA]</scope>
    <source>
        <strain evidence="8 9">DSM 6130</strain>
    </source>
</reference>
<keyword evidence="2 4" id="KW-0442">Lipid degradation</keyword>
<feature type="region of interest" description="Disordered" evidence="5">
    <location>
        <begin position="242"/>
        <end position="262"/>
    </location>
</feature>
<dbReference type="Proteomes" id="UP001143400">
    <property type="component" value="Unassembled WGS sequence"/>
</dbReference>
<dbReference type="InterPro" id="IPR016035">
    <property type="entry name" value="Acyl_Trfase/lysoPLipase"/>
</dbReference>
<dbReference type="AlphaFoldDB" id="A0A9W6MSA5"/>
<reference evidence="7" key="1">
    <citation type="journal article" date="2014" name="Int. J. Syst. Evol. Microbiol.">
        <title>Complete genome sequence of Corynebacterium casei LMG S-19264T (=DSM 44701T), isolated from a smear-ripened cheese.</title>
        <authorList>
            <consortium name="US DOE Joint Genome Institute (JGI-PGF)"/>
            <person name="Walter F."/>
            <person name="Albersmeier A."/>
            <person name="Kalinowski J."/>
            <person name="Ruckert C."/>
        </authorList>
    </citation>
    <scope>NUCLEOTIDE SEQUENCE</scope>
    <source>
        <strain evidence="7">VKM B-1606</strain>
    </source>
</reference>
<evidence type="ECO:0000313" key="7">
    <source>
        <dbReference type="EMBL" id="GLK55826.1"/>
    </source>
</evidence>
<comment type="caution">
    <text evidence="7">The sequence shown here is derived from an EMBL/GenBank/DDBJ whole genome shotgun (WGS) entry which is preliminary data.</text>
</comment>
<evidence type="ECO:0000313" key="10">
    <source>
        <dbReference type="Proteomes" id="UP001143400"/>
    </source>
</evidence>
<dbReference type="EMBL" id="JAFBCY010000001">
    <property type="protein sequence ID" value="MBM7850530.1"/>
    <property type="molecule type" value="Genomic_DNA"/>
</dbReference>
<protein>
    <submittedName>
        <fullName evidence="8">NTE family protein</fullName>
    </submittedName>
    <submittedName>
        <fullName evidence="7">Phospholipase</fullName>
    </submittedName>
</protein>
<feature type="active site" description="Nucleophile" evidence="4">
    <location>
        <position position="67"/>
    </location>
</feature>
<evidence type="ECO:0000313" key="8">
    <source>
        <dbReference type="EMBL" id="MBM7850530.1"/>
    </source>
</evidence>
<feature type="short sequence motif" description="DGA/G" evidence="4">
    <location>
        <begin position="181"/>
        <end position="183"/>
    </location>
</feature>
<feature type="region of interest" description="Disordered" evidence="5">
    <location>
        <begin position="13"/>
        <end position="33"/>
    </location>
</feature>
<evidence type="ECO:0000256" key="1">
    <source>
        <dbReference type="ARBA" id="ARBA00022801"/>
    </source>
</evidence>
<feature type="short sequence motif" description="GXSXG" evidence="4">
    <location>
        <begin position="65"/>
        <end position="69"/>
    </location>
</feature>
<evidence type="ECO:0000313" key="9">
    <source>
        <dbReference type="Proteomes" id="UP000758856"/>
    </source>
</evidence>
<dbReference type="Gene3D" id="3.40.1090.10">
    <property type="entry name" value="Cytosolic phospholipase A2 catalytic domain"/>
    <property type="match status" value="1"/>
</dbReference>
<gene>
    <name evidence="7" type="ORF">GCM10008170_18450</name>
    <name evidence="8" type="ORF">JOD31_000742</name>
</gene>
<evidence type="ECO:0000256" key="5">
    <source>
        <dbReference type="SAM" id="MobiDB-lite"/>
    </source>
</evidence>